<keyword evidence="1" id="KW-0677">Repeat</keyword>
<evidence type="ECO:0000313" key="3">
    <source>
        <dbReference type="EMBL" id="KAF9448922.1"/>
    </source>
</evidence>
<evidence type="ECO:0000256" key="1">
    <source>
        <dbReference type="ARBA" id="ARBA00022737"/>
    </source>
</evidence>
<comment type="caution">
    <text evidence="3">The sequence shown here is derived from an EMBL/GenBank/DDBJ whole genome shotgun (WGS) entry which is preliminary data.</text>
</comment>
<dbReference type="PANTHER" id="PTHR10039">
    <property type="entry name" value="AMELOGENIN"/>
    <property type="match status" value="1"/>
</dbReference>
<dbReference type="OrthoDB" id="3038309at2759"/>
<dbReference type="SUPFAM" id="SSF52540">
    <property type="entry name" value="P-loop containing nucleoside triphosphate hydrolases"/>
    <property type="match status" value="1"/>
</dbReference>
<gene>
    <name evidence="3" type="ORF">P691DRAFT_813355</name>
</gene>
<sequence length="711" mass="80290">MPLRSKLKSLLQYPVKKTDPRRFLGASTTTDQGGRFLSASNIPPARLSVGTTGSSTGGAFPEAAGFITNPNNVLIRDSSLINVEQLTQIIQSSNTVLHLLDGKRTRGAEVDSSERDDPPRCHPDTRREVRQKITTWRSNPERDRSMLWLLGPAGVGKSAIAQTIAEECAADGSLGATFFFSRLNNRNNIHRVIPTIVYQLVVQHPGYKQLITQLLAANPSLLEKNLHTQFKELIIEPFKVLMMRDPLIVQHPLVIILDGLDECNGRMAQCEFIHLISEHIRLTKSFPLIWMVCSRPEWHLKSVLADADFYVDCVREELSVDDSEAQQDVYRYLQDGFKGIRKTFLYILDDSWPLETDVQRIAKKASGLFIFASTLLRFIGDPDRCNPKRRLQICLEFIESVQAFEGINPLYLLDLLYHQILLDVPSDIISTSMRILGLCILYPQYGLSACELANFLGLDQSSFYAALQWFHSVMNIPIPSAAGTDDIRFYHASFGDFLRNSSRSGKFALDQAKSRCEVAIQCLRWHASAIGKNCVLEPGQCTCRSQSMELKWVPDSPGLVDGQNHIFSFAVETCWTACLCVEDPYITDVVAELRLFPFCHLDEKPSISTNAIYWLVQVSQEPLLVRHTAESDEDHLILRQCKGKGSGFSSKFTSHDIRSFQWIECFSLHCNNEVPWVHCLRDKWIFMGSEGRTGLVVLQSEEYYGPSSQEV</sequence>
<dbReference type="EMBL" id="MU151145">
    <property type="protein sequence ID" value="KAF9448922.1"/>
    <property type="molecule type" value="Genomic_DNA"/>
</dbReference>
<evidence type="ECO:0000259" key="2">
    <source>
        <dbReference type="Pfam" id="PF24883"/>
    </source>
</evidence>
<organism evidence="3 4">
    <name type="scientific">Macrolepiota fuliginosa MF-IS2</name>
    <dbReference type="NCBI Taxonomy" id="1400762"/>
    <lineage>
        <taxon>Eukaryota</taxon>
        <taxon>Fungi</taxon>
        <taxon>Dikarya</taxon>
        <taxon>Basidiomycota</taxon>
        <taxon>Agaricomycotina</taxon>
        <taxon>Agaricomycetes</taxon>
        <taxon>Agaricomycetidae</taxon>
        <taxon>Agaricales</taxon>
        <taxon>Agaricineae</taxon>
        <taxon>Agaricaceae</taxon>
        <taxon>Macrolepiota</taxon>
    </lineage>
</organism>
<dbReference type="Gene3D" id="3.40.50.300">
    <property type="entry name" value="P-loop containing nucleotide triphosphate hydrolases"/>
    <property type="match status" value="1"/>
</dbReference>
<evidence type="ECO:0000313" key="4">
    <source>
        <dbReference type="Proteomes" id="UP000807342"/>
    </source>
</evidence>
<dbReference type="AlphaFoldDB" id="A0A9P5XCL4"/>
<dbReference type="InterPro" id="IPR027417">
    <property type="entry name" value="P-loop_NTPase"/>
</dbReference>
<dbReference type="InterPro" id="IPR056884">
    <property type="entry name" value="NPHP3-like_N"/>
</dbReference>
<dbReference type="PANTHER" id="PTHR10039:SF17">
    <property type="entry name" value="FUNGAL STAND N-TERMINAL GOODBYE DOMAIN-CONTAINING PROTEIN-RELATED"/>
    <property type="match status" value="1"/>
</dbReference>
<keyword evidence="4" id="KW-1185">Reference proteome</keyword>
<accession>A0A9P5XCL4</accession>
<protein>
    <recommendedName>
        <fullName evidence="2">Nephrocystin 3-like N-terminal domain-containing protein</fullName>
    </recommendedName>
</protein>
<feature type="domain" description="Nephrocystin 3-like N-terminal" evidence="2">
    <location>
        <begin position="131"/>
        <end position="295"/>
    </location>
</feature>
<reference evidence="3" key="1">
    <citation type="submission" date="2020-11" db="EMBL/GenBank/DDBJ databases">
        <authorList>
            <consortium name="DOE Joint Genome Institute"/>
            <person name="Ahrendt S."/>
            <person name="Riley R."/>
            <person name="Andreopoulos W."/>
            <person name="Labutti K."/>
            <person name="Pangilinan J."/>
            <person name="Ruiz-Duenas F.J."/>
            <person name="Barrasa J.M."/>
            <person name="Sanchez-Garcia M."/>
            <person name="Camarero S."/>
            <person name="Miyauchi S."/>
            <person name="Serrano A."/>
            <person name="Linde D."/>
            <person name="Babiker R."/>
            <person name="Drula E."/>
            <person name="Ayuso-Fernandez I."/>
            <person name="Pacheco R."/>
            <person name="Padilla G."/>
            <person name="Ferreira P."/>
            <person name="Barriuso J."/>
            <person name="Kellner H."/>
            <person name="Castanera R."/>
            <person name="Alfaro M."/>
            <person name="Ramirez L."/>
            <person name="Pisabarro A.G."/>
            <person name="Kuo A."/>
            <person name="Tritt A."/>
            <person name="Lipzen A."/>
            <person name="He G."/>
            <person name="Yan M."/>
            <person name="Ng V."/>
            <person name="Cullen D."/>
            <person name="Martin F."/>
            <person name="Rosso M.-N."/>
            <person name="Henrissat B."/>
            <person name="Hibbett D."/>
            <person name="Martinez A.T."/>
            <person name="Grigoriev I.V."/>
        </authorList>
    </citation>
    <scope>NUCLEOTIDE SEQUENCE</scope>
    <source>
        <strain evidence="3">MF-IS2</strain>
    </source>
</reference>
<proteinExistence type="predicted"/>
<dbReference type="Proteomes" id="UP000807342">
    <property type="component" value="Unassembled WGS sequence"/>
</dbReference>
<name>A0A9P5XCL4_9AGAR</name>
<dbReference type="Pfam" id="PF24883">
    <property type="entry name" value="NPHP3_N"/>
    <property type="match status" value="1"/>
</dbReference>